<dbReference type="Proteomes" id="UP000190037">
    <property type="component" value="Unassembled WGS sequence"/>
</dbReference>
<comment type="caution">
    <text evidence="1">The sequence shown here is derived from an EMBL/GenBank/DDBJ whole genome shotgun (WGS) entry which is preliminary data.</text>
</comment>
<keyword evidence="2" id="KW-1185">Reference proteome</keyword>
<gene>
    <name evidence="1" type="ORF">B4N89_24860</name>
</gene>
<dbReference type="RefSeq" id="WP_078978034.1">
    <property type="nucleotide sequence ID" value="NZ_MWQN01000001.1"/>
</dbReference>
<sequence>MTDTVLDAAAVPELLRRGELTVRARLEDASNATLYCVATLDGVSLPCVWKPVAGERPLWDFPDGTLAGREVAAYEVSEALGWNIVPTTVFREGPYGAGMCQVWIDHKRADDEPEPVAILPAVDPGPAWKPIAHVVVPDEQGREQPALLVHAAGDVLQRIAVFDAVINNADRKGGHLLPGPAGHVYGIDHGICFHVEDKLRTLLWGWAGEPLPASARAALTSLAEELHGALGARLGELITPDEVEATRERVRVLLAEGRLPKPDGRRHVIPWPPI</sequence>
<dbReference type="AlphaFoldDB" id="A0A1T3P3R1"/>
<dbReference type="GO" id="GO:0016301">
    <property type="term" value="F:kinase activity"/>
    <property type="evidence" value="ECO:0007669"/>
    <property type="project" value="UniProtKB-KW"/>
</dbReference>
<dbReference type="EMBL" id="MWQN01000001">
    <property type="protein sequence ID" value="OPC83738.1"/>
    <property type="molecule type" value="Genomic_DNA"/>
</dbReference>
<dbReference type="InterPro" id="IPR022292">
    <property type="entry name" value="CHP03843"/>
</dbReference>
<organism evidence="1 2">
    <name type="scientific">Embleya scabrispora</name>
    <dbReference type="NCBI Taxonomy" id="159449"/>
    <lineage>
        <taxon>Bacteria</taxon>
        <taxon>Bacillati</taxon>
        <taxon>Actinomycetota</taxon>
        <taxon>Actinomycetes</taxon>
        <taxon>Kitasatosporales</taxon>
        <taxon>Streptomycetaceae</taxon>
        <taxon>Embleya</taxon>
    </lineage>
</organism>
<name>A0A1T3P3R1_9ACTN</name>
<dbReference type="NCBIfam" id="TIGR03843">
    <property type="entry name" value="SCO1664 family protein"/>
    <property type="match status" value="1"/>
</dbReference>
<protein>
    <submittedName>
        <fullName evidence="1">Phosphatidylinositol kinase</fullName>
    </submittedName>
</protein>
<keyword evidence="1" id="KW-0418">Kinase</keyword>
<dbReference type="OrthoDB" id="3423180at2"/>
<evidence type="ECO:0000313" key="2">
    <source>
        <dbReference type="Proteomes" id="UP000190037"/>
    </source>
</evidence>
<dbReference type="STRING" id="159449.B4N89_24860"/>
<keyword evidence="1" id="KW-0808">Transferase</keyword>
<evidence type="ECO:0000313" key="1">
    <source>
        <dbReference type="EMBL" id="OPC83738.1"/>
    </source>
</evidence>
<reference evidence="1 2" key="1">
    <citation type="submission" date="2017-03" db="EMBL/GenBank/DDBJ databases">
        <title>Draft genome sequence of Streptomyces scabrisporus NF3, endophyte isolated from Amphipterygium adstringens.</title>
        <authorList>
            <person name="Vazquez M."/>
            <person name="Ceapa C.D."/>
            <person name="Rodriguez Luna D."/>
            <person name="Sanchez Esquivel S."/>
        </authorList>
    </citation>
    <scope>NUCLEOTIDE SEQUENCE [LARGE SCALE GENOMIC DNA]</scope>
    <source>
        <strain evidence="1 2">NF3</strain>
    </source>
</reference>
<accession>A0A1T3P3R1</accession>
<proteinExistence type="predicted"/>
<dbReference type="eggNOG" id="COG5032">
    <property type="taxonomic scope" value="Bacteria"/>
</dbReference>